<protein>
    <submittedName>
        <fullName evidence="2">Uncharacterized protein</fullName>
    </submittedName>
</protein>
<dbReference type="AlphaFoldDB" id="A0A915HG70"/>
<keyword evidence="1" id="KW-1185">Reference proteome</keyword>
<dbReference type="Proteomes" id="UP000887565">
    <property type="component" value="Unplaced"/>
</dbReference>
<sequence length="60" mass="7238">MEQLERKQKEEKIEEKLILAIGQKKNLRIDNFEDDQVIDDVKVDYKQQEHNGNKNQILKE</sequence>
<proteinExistence type="predicted"/>
<dbReference type="WBParaSite" id="nRc.2.0.1.t00640-RA">
    <property type="protein sequence ID" value="nRc.2.0.1.t00640-RA"/>
    <property type="gene ID" value="nRc.2.0.1.g00640"/>
</dbReference>
<accession>A0A915HG70</accession>
<name>A0A915HG70_ROMCU</name>
<evidence type="ECO:0000313" key="1">
    <source>
        <dbReference type="Proteomes" id="UP000887565"/>
    </source>
</evidence>
<organism evidence="1 2">
    <name type="scientific">Romanomermis culicivorax</name>
    <name type="common">Nematode worm</name>
    <dbReference type="NCBI Taxonomy" id="13658"/>
    <lineage>
        <taxon>Eukaryota</taxon>
        <taxon>Metazoa</taxon>
        <taxon>Ecdysozoa</taxon>
        <taxon>Nematoda</taxon>
        <taxon>Enoplea</taxon>
        <taxon>Dorylaimia</taxon>
        <taxon>Mermithida</taxon>
        <taxon>Mermithoidea</taxon>
        <taxon>Mermithidae</taxon>
        <taxon>Romanomermis</taxon>
    </lineage>
</organism>
<reference evidence="2" key="1">
    <citation type="submission" date="2022-11" db="UniProtKB">
        <authorList>
            <consortium name="WormBaseParasite"/>
        </authorList>
    </citation>
    <scope>IDENTIFICATION</scope>
</reference>
<evidence type="ECO:0000313" key="2">
    <source>
        <dbReference type="WBParaSite" id="nRc.2.0.1.t00640-RA"/>
    </source>
</evidence>